<protein>
    <recommendedName>
        <fullName evidence="3">Reverse transcriptase domain-containing protein</fullName>
    </recommendedName>
</protein>
<name>A0ABR1DMD2_NECAM</name>
<dbReference type="EMBL" id="JAVFWL010000004">
    <property type="protein sequence ID" value="KAK6751140.1"/>
    <property type="molecule type" value="Genomic_DNA"/>
</dbReference>
<organism evidence="1 2">
    <name type="scientific">Necator americanus</name>
    <name type="common">Human hookworm</name>
    <dbReference type="NCBI Taxonomy" id="51031"/>
    <lineage>
        <taxon>Eukaryota</taxon>
        <taxon>Metazoa</taxon>
        <taxon>Ecdysozoa</taxon>
        <taxon>Nematoda</taxon>
        <taxon>Chromadorea</taxon>
        <taxon>Rhabditida</taxon>
        <taxon>Rhabditina</taxon>
        <taxon>Rhabditomorpha</taxon>
        <taxon>Strongyloidea</taxon>
        <taxon>Ancylostomatidae</taxon>
        <taxon>Bunostominae</taxon>
        <taxon>Necator</taxon>
    </lineage>
</organism>
<evidence type="ECO:0000313" key="2">
    <source>
        <dbReference type="Proteomes" id="UP001303046"/>
    </source>
</evidence>
<proteinExistence type="predicted"/>
<sequence>MDECELVFRDKWRQKSRGWDPVNLLEQFLKRVAEKRRPCVDSEAQQYLYSRRRTPRSCGMWWLPSLANGEIRHLREQITNGFDSSDGSDEGENAETAVGHGQFQEGYLLSRRVLELQADSTAHSGKIPERIIERGIRVTVQLPLTTAVWSPIKAAPIPSTGSCYEASEKHPEKQKQLHLAFFGLKKGFGAFRMKSSGGLLVDVPLILLYADDVMLASKDREELEQQTQVQQG</sequence>
<comment type="caution">
    <text evidence="1">The sequence shown here is derived from an EMBL/GenBank/DDBJ whole genome shotgun (WGS) entry which is preliminary data.</text>
</comment>
<evidence type="ECO:0000313" key="1">
    <source>
        <dbReference type="EMBL" id="KAK6751140.1"/>
    </source>
</evidence>
<gene>
    <name evidence="1" type="primary">Necator_chrIV.g16155</name>
    <name evidence="1" type="ORF">RB195_002859</name>
</gene>
<accession>A0ABR1DMD2</accession>
<dbReference type="Proteomes" id="UP001303046">
    <property type="component" value="Unassembled WGS sequence"/>
</dbReference>
<reference evidence="1 2" key="1">
    <citation type="submission" date="2023-08" db="EMBL/GenBank/DDBJ databases">
        <title>A Necator americanus chromosomal reference genome.</title>
        <authorList>
            <person name="Ilik V."/>
            <person name="Petrzelkova K.J."/>
            <person name="Pardy F."/>
            <person name="Fuh T."/>
            <person name="Niatou-Singa F.S."/>
            <person name="Gouil Q."/>
            <person name="Baker L."/>
            <person name="Ritchie M.E."/>
            <person name="Jex A.R."/>
            <person name="Gazzola D."/>
            <person name="Li H."/>
            <person name="Toshio Fujiwara R."/>
            <person name="Zhan B."/>
            <person name="Aroian R.V."/>
            <person name="Pafco B."/>
            <person name="Schwarz E.M."/>
        </authorList>
    </citation>
    <scope>NUCLEOTIDE SEQUENCE [LARGE SCALE GENOMIC DNA]</scope>
    <source>
        <strain evidence="1 2">Aroian</strain>
        <tissue evidence="1">Whole animal</tissue>
    </source>
</reference>
<keyword evidence="2" id="KW-1185">Reference proteome</keyword>
<evidence type="ECO:0008006" key="3">
    <source>
        <dbReference type="Google" id="ProtNLM"/>
    </source>
</evidence>